<dbReference type="InterPro" id="IPR000504">
    <property type="entry name" value="RRM_dom"/>
</dbReference>
<reference evidence="4 5" key="1">
    <citation type="submission" date="2020-12" db="EMBL/GenBank/DDBJ databases">
        <title>Effect of drift, selection, and recombination on the evolution of hybrid genomes in Candida yeast pathogens.</title>
        <authorList>
            <person name="Mixao V."/>
            <person name="Ksiezopolska E."/>
            <person name="Saus E."/>
            <person name="Boekhout T."/>
            <person name="Gacser A."/>
            <person name="Gabaldon T."/>
        </authorList>
    </citation>
    <scope>NUCLEOTIDE SEQUENCE [LARGE SCALE GENOMIC DNA]</scope>
    <source>
        <strain evidence="4 5">BP57</strain>
    </source>
</reference>
<accession>A0A8H8DA40</accession>
<sequence length="240" mass="26820">MSSVIVSNVPSKVSPAELIKFFSFAGHVSNLTPLSETKYQVSFEDPKAVSTALILNDAELDNTFIRVDEDLQLTDDGDTGVAPQQGGIEKQRQDDIEETLRNANAQIRNKTQSADLHQEDKPKYAILAELLSHGYQLSHKVVSKATEWDKQHGVSENYTHFIKSLNENKEKCPVIKGQEKLGKAYEHSELKKYFDNLSNDVANSKSGVKVSQFYQNLANDVNSIRDHAKKLAKEREGSKA</sequence>
<dbReference type="GeneID" id="93654052"/>
<evidence type="ECO:0000256" key="2">
    <source>
        <dbReference type="SAM" id="Coils"/>
    </source>
</evidence>
<dbReference type="PROSITE" id="PS50102">
    <property type="entry name" value="RRM"/>
    <property type="match status" value="1"/>
</dbReference>
<gene>
    <name evidence="4" type="ORF">I9W82_005423</name>
</gene>
<dbReference type="Gene3D" id="3.30.70.330">
    <property type="match status" value="1"/>
</dbReference>
<keyword evidence="1" id="KW-0694">RNA-binding</keyword>
<evidence type="ECO:0000259" key="3">
    <source>
        <dbReference type="PROSITE" id="PS50102"/>
    </source>
</evidence>
<dbReference type="InterPro" id="IPR012677">
    <property type="entry name" value="Nucleotide-bd_a/b_plait_sf"/>
</dbReference>
<feature type="domain" description="RRM" evidence="3">
    <location>
        <begin position="2"/>
        <end position="72"/>
    </location>
</feature>
<evidence type="ECO:0000313" key="5">
    <source>
        <dbReference type="Proteomes" id="UP000669133"/>
    </source>
</evidence>
<dbReference type="GO" id="GO:0003723">
    <property type="term" value="F:RNA binding"/>
    <property type="evidence" value="ECO:0007669"/>
    <property type="project" value="UniProtKB-UniRule"/>
</dbReference>
<evidence type="ECO:0000256" key="1">
    <source>
        <dbReference type="PROSITE-ProRule" id="PRU00176"/>
    </source>
</evidence>
<comment type="caution">
    <text evidence="4">The sequence shown here is derived from an EMBL/GenBank/DDBJ whole genome shotgun (WGS) entry which is preliminary data.</text>
</comment>
<organism evidence="4 5">
    <name type="scientific">Candida metapsilosis</name>
    <dbReference type="NCBI Taxonomy" id="273372"/>
    <lineage>
        <taxon>Eukaryota</taxon>
        <taxon>Fungi</taxon>
        <taxon>Dikarya</taxon>
        <taxon>Ascomycota</taxon>
        <taxon>Saccharomycotina</taxon>
        <taxon>Pichiomycetes</taxon>
        <taxon>Debaryomycetaceae</taxon>
        <taxon>Candida/Lodderomyces clade</taxon>
        <taxon>Candida</taxon>
    </lineage>
</organism>
<dbReference type="EMBL" id="JAEOAQ010000007">
    <property type="protein sequence ID" value="KAG5417787.1"/>
    <property type="molecule type" value="Genomic_DNA"/>
</dbReference>
<protein>
    <recommendedName>
        <fullName evidence="3">RRM domain-containing protein</fullName>
    </recommendedName>
</protein>
<dbReference type="InterPro" id="IPR035979">
    <property type="entry name" value="RBD_domain_sf"/>
</dbReference>
<name>A0A8H8DA40_9ASCO</name>
<keyword evidence="2" id="KW-0175">Coiled coil</keyword>
<proteinExistence type="predicted"/>
<evidence type="ECO:0000313" key="4">
    <source>
        <dbReference type="EMBL" id="KAG5417787.1"/>
    </source>
</evidence>
<feature type="coiled-coil region" evidence="2">
    <location>
        <begin position="93"/>
        <end position="120"/>
    </location>
</feature>
<dbReference type="SUPFAM" id="SSF54928">
    <property type="entry name" value="RNA-binding domain, RBD"/>
    <property type="match status" value="1"/>
</dbReference>
<dbReference type="RefSeq" id="XP_067546903.1">
    <property type="nucleotide sequence ID" value="XM_067694598.1"/>
</dbReference>
<dbReference type="AlphaFoldDB" id="A0A8H8DA40"/>
<keyword evidence="5" id="KW-1185">Reference proteome</keyword>
<dbReference type="OrthoDB" id="7763451at2759"/>
<dbReference type="Proteomes" id="UP000669133">
    <property type="component" value="Unassembled WGS sequence"/>
</dbReference>